<feature type="domain" description="Carbohydrate-binding module family 96" evidence="5">
    <location>
        <begin position="231"/>
        <end position="371"/>
    </location>
</feature>
<accession>A0A4R5EAE5</accession>
<evidence type="ECO:0000313" key="6">
    <source>
        <dbReference type="EMBL" id="TDE29543.1"/>
    </source>
</evidence>
<comment type="caution">
    <text evidence="6">The sequence shown here is derived from an EMBL/GenBank/DDBJ whole genome shotgun (WGS) entry which is preliminary data.</text>
</comment>
<name>A0A4R5EAE5_9ACTN</name>
<feature type="region of interest" description="Disordered" evidence="4">
    <location>
        <begin position="424"/>
        <end position="485"/>
    </location>
</feature>
<keyword evidence="3" id="KW-0732">Signal</keyword>
<dbReference type="Pfam" id="PF24517">
    <property type="entry name" value="CBM96"/>
    <property type="match status" value="1"/>
</dbReference>
<comment type="subcellular location">
    <subcellularLocation>
        <location evidence="1">Secreted</location>
    </subcellularLocation>
</comment>
<protein>
    <submittedName>
        <fullName evidence="6">DNRLRE domain-containing protein</fullName>
    </submittedName>
</protein>
<evidence type="ECO:0000313" key="7">
    <source>
        <dbReference type="Proteomes" id="UP000295136"/>
    </source>
</evidence>
<evidence type="ECO:0000256" key="3">
    <source>
        <dbReference type="ARBA" id="ARBA00022729"/>
    </source>
</evidence>
<dbReference type="EMBL" id="SMLD01000197">
    <property type="protein sequence ID" value="TDE29543.1"/>
    <property type="molecule type" value="Genomic_DNA"/>
</dbReference>
<dbReference type="GO" id="GO:0005576">
    <property type="term" value="C:extracellular region"/>
    <property type="evidence" value="ECO:0007669"/>
    <property type="project" value="UniProtKB-SubCell"/>
</dbReference>
<dbReference type="InterPro" id="IPR055372">
    <property type="entry name" value="CBM96"/>
</dbReference>
<dbReference type="AlphaFoldDB" id="A0A4R5EAE5"/>
<evidence type="ECO:0000256" key="1">
    <source>
        <dbReference type="ARBA" id="ARBA00004613"/>
    </source>
</evidence>
<keyword evidence="7" id="KW-1185">Reference proteome</keyword>
<dbReference type="Proteomes" id="UP000295136">
    <property type="component" value="Unassembled WGS sequence"/>
</dbReference>
<sequence length="588" mass="63948">MEIWSRPTRAKQQNGAWAWIDTDLVHRDGFLRPKLSKQDVAFSTGGAGTPLVTLRIDSERSLSLLWPTPLPAPVVSGSQATYSNAVATGADLVVSALPEGFRYDFVYRSQPETSAEMSLLAQAKGLKLLQDSKGRIRITDLNDQRVAVNFTATMGHAGPAKPSDITLKKTGDTQQLVIKPDHELLARAGTKSPLRVTSALVAGAVTDVDVADDGSPTDPTLPFLTAGTIFGISSRTYLRFDANEVFSHGEVPILNATVSGLNVDAPYCGDAVGAGIQARRVTSAWDPDTLTWDTKPTTTAEGATTVTKGYSSECGEGILEWPVSDMVRAWLKGAPYHGVELRAPSEGGDDNWRSLASAEHPTASTPPKLTIEFDGNAIPSALSASVSDARLTPEELAGQTFTYQSLYDRPGFCREDLDELARTNTLSDTGFPKPDWDTGEEWPFPEDPDADPPYWRPQPGEPTGDVQSPQPSPSSSTTADDRDTVLTIWKERDGKRVYYRKGFYNSTLDDGFGDTKVRLKHNLSQRAVAATTIYPRPNSGKTQQLGNAMRWNYVTDVHLKSCEGFWLWQDCGDTWRSEGSGHMTTATA</sequence>
<feature type="compositionally biased region" description="Acidic residues" evidence="4">
    <location>
        <begin position="437"/>
        <end position="450"/>
    </location>
</feature>
<keyword evidence="2" id="KW-0964">Secreted</keyword>
<evidence type="ECO:0000259" key="5">
    <source>
        <dbReference type="Pfam" id="PF24517"/>
    </source>
</evidence>
<evidence type="ECO:0000256" key="4">
    <source>
        <dbReference type="SAM" id="MobiDB-lite"/>
    </source>
</evidence>
<feature type="compositionally biased region" description="Low complexity" evidence="4">
    <location>
        <begin position="467"/>
        <end position="476"/>
    </location>
</feature>
<reference evidence="6 7" key="1">
    <citation type="submission" date="2019-03" db="EMBL/GenBank/DDBJ databases">
        <title>Draft genome sequences of novel Actinobacteria.</title>
        <authorList>
            <person name="Sahin N."/>
            <person name="Ay H."/>
            <person name="Saygin H."/>
        </authorList>
    </citation>
    <scope>NUCLEOTIDE SEQUENCE [LARGE SCALE GENOMIC DNA]</scope>
    <source>
        <strain evidence="6 7">6K102</strain>
    </source>
</reference>
<proteinExistence type="predicted"/>
<dbReference type="NCBIfam" id="NF033679">
    <property type="entry name" value="DNRLRE_dom"/>
    <property type="match status" value="1"/>
</dbReference>
<organism evidence="6 7">
    <name type="scientific">Nonomuraea mesophila</name>
    <dbReference type="NCBI Taxonomy" id="2530382"/>
    <lineage>
        <taxon>Bacteria</taxon>
        <taxon>Bacillati</taxon>
        <taxon>Actinomycetota</taxon>
        <taxon>Actinomycetes</taxon>
        <taxon>Streptosporangiales</taxon>
        <taxon>Streptosporangiaceae</taxon>
        <taxon>Nonomuraea</taxon>
    </lineage>
</organism>
<gene>
    <name evidence="6" type="ORF">E1295_41725</name>
</gene>
<dbReference type="RefSeq" id="WP_132639821.1">
    <property type="nucleotide sequence ID" value="NZ_SMLD01000197.1"/>
</dbReference>
<evidence type="ECO:0000256" key="2">
    <source>
        <dbReference type="ARBA" id="ARBA00022525"/>
    </source>
</evidence>